<dbReference type="EMBL" id="JAICCE010000021">
    <property type="protein sequence ID" value="KAG9262239.1"/>
    <property type="molecule type" value="Genomic_DNA"/>
</dbReference>
<gene>
    <name evidence="2" type="ORF">AMEX_G23994</name>
</gene>
<comment type="caution">
    <text evidence="2">The sequence shown here is derived from an EMBL/GenBank/DDBJ whole genome shotgun (WGS) entry which is preliminary data.</text>
</comment>
<protein>
    <submittedName>
        <fullName evidence="2">Zinc finger protein 501-like</fullName>
    </submittedName>
</protein>
<dbReference type="Proteomes" id="UP000752171">
    <property type="component" value="Unassembled WGS sequence"/>
</dbReference>
<name>A0A8T2KU92_ASTMX</name>
<reference evidence="2 3" key="1">
    <citation type="submission" date="2021-07" db="EMBL/GenBank/DDBJ databases">
        <authorList>
            <person name="Imarazene B."/>
            <person name="Zahm M."/>
            <person name="Klopp C."/>
            <person name="Cabau C."/>
            <person name="Beille S."/>
            <person name="Jouanno E."/>
            <person name="Castinel A."/>
            <person name="Lluch J."/>
            <person name="Gil L."/>
            <person name="Kuchtly C."/>
            <person name="Lopez Roques C."/>
            <person name="Donnadieu C."/>
            <person name="Parrinello H."/>
            <person name="Journot L."/>
            <person name="Du K."/>
            <person name="Schartl M."/>
            <person name="Retaux S."/>
            <person name="Guiguen Y."/>
        </authorList>
    </citation>
    <scope>NUCLEOTIDE SEQUENCE [LARGE SCALE GENOMIC DNA]</scope>
    <source>
        <strain evidence="2">Pach_M1</strain>
        <tissue evidence="2">Testis</tissue>
    </source>
</reference>
<organism evidence="2 3">
    <name type="scientific">Astyanax mexicanus</name>
    <name type="common">Blind cave fish</name>
    <name type="synonym">Astyanax fasciatus mexicanus</name>
    <dbReference type="NCBI Taxonomy" id="7994"/>
    <lineage>
        <taxon>Eukaryota</taxon>
        <taxon>Metazoa</taxon>
        <taxon>Chordata</taxon>
        <taxon>Craniata</taxon>
        <taxon>Vertebrata</taxon>
        <taxon>Euteleostomi</taxon>
        <taxon>Actinopterygii</taxon>
        <taxon>Neopterygii</taxon>
        <taxon>Teleostei</taxon>
        <taxon>Ostariophysi</taxon>
        <taxon>Characiformes</taxon>
        <taxon>Characoidei</taxon>
        <taxon>Acestrorhamphidae</taxon>
        <taxon>Acestrorhamphinae</taxon>
        <taxon>Astyanax</taxon>
    </lineage>
</organism>
<evidence type="ECO:0000256" key="1">
    <source>
        <dbReference type="SAM" id="MobiDB-lite"/>
    </source>
</evidence>
<feature type="compositionally biased region" description="Polar residues" evidence="1">
    <location>
        <begin position="34"/>
        <end position="48"/>
    </location>
</feature>
<accession>A0A8T2KU92</accession>
<evidence type="ECO:0000313" key="3">
    <source>
        <dbReference type="Proteomes" id="UP000752171"/>
    </source>
</evidence>
<sequence length="73" mass="7926">MEIPVIEIDTEAISTHYMITCPEPADLLHLSGSEVPSTGSQTASSTESVVEPHTACLSSNSWIQRQKKQQSPD</sequence>
<evidence type="ECO:0000313" key="2">
    <source>
        <dbReference type="EMBL" id="KAG9262239.1"/>
    </source>
</evidence>
<feature type="region of interest" description="Disordered" evidence="1">
    <location>
        <begin position="30"/>
        <end position="51"/>
    </location>
</feature>
<proteinExistence type="predicted"/>
<dbReference type="AlphaFoldDB" id="A0A8T2KU92"/>